<feature type="non-terminal residue" evidence="1">
    <location>
        <position position="94"/>
    </location>
</feature>
<keyword evidence="2" id="KW-1185">Reference proteome</keyword>
<accession>A0ACA9PY24</accession>
<evidence type="ECO:0000313" key="2">
    <source>
        <dbReference type="Proteomes" id="UP000789860"/>
    </source>
</evidence>
<comment type="caution">
    <text evidence="1">The sequence shown here is derived from an EMBL/GenBank/DDBJ whole genome shotgun (WGS) entry which is preliminary data.</text>
</comment>
<dbReference type="Proteomes" id="UP000789860">
    <property type="component" value="Unassembled WGS sequence"/>
</dbReference>
<organism evidence="1 2">
    <name type="scientific">Scutellospora calospora</name>
    <dbReference type="NCBI Taxonomy" id="85575"/>
    <lineage>
        <taxon>Eukaryota</taxon>
        <taxon>Fungi</taxon>
        <taxon>Fungi incertae sedis</taxon>
        <taxon>Mucoromycota</taxon>
        <taxon>Glomeromycotina</taxon>
        <taxon>Glomeromycetes</taxon>
        <taxon>Diversisporales</taxon>
        <taxon>Gigasporaceae</taxon>
        <taxon>Scutellospora</taxon>
    </lineage>
</organism>
<name>A0ACA9PY24_9GLOM</name>
<reference evidence="1" key="1">
    <citation type="submission" date="2021-06" db="EMBL/GenBank/DDBJ databases">
        <authorList>
            <person name="Kallberg Y."/>
            <person name="Tangrot J."/>
            <person name="Rosling A."/>
        </authorList>
    </citation>
    <scope>NUCLEOTIDE SEQUENCE</scope>
    <source>
        <strain evidence="1">AU212A</strain>
    </source>
</reference>
<dbReference type="EMBL" id="CAJVPM010049513">
    <property type="protein sequence ID" value="CAG8725212.1"/>
    <property type="molecule type" value="Genomic_DNA"/>
</dbReference>
<gene>
    <name evidence="1" type="ORF">SCALOS_LOCUS11397</name>
</gene>
<proteinExistence type="predicted"/>
<evidence type="ECO:0000313" key="1">
    <source>
        <dbReference type="EMBL" id="CAG8725212.1"/>
    </source>
</evidence>
<feature type="non-terminal residue" evidence="1">
    <location>
        <position position="1"/>
    </location>
</feature>
<protein>
    <submittedName>
        <fullName evidence="1">3237_t:CDS:1</fullName>
    </submittedName>
</protein>
<sequence length="94" mass="11016">FSQDIAVTSAFQFVKLNLWISFVNKYEIKYPNYSHNKAISNELEIVNNFIELNTLNHNKANIIKNDNVINNNNYNDINNNNDINNTDMQPSFFE</sequence>